<feature type="compositionally biased region" description="Pro residues" evidence="1">
    <location>
        <begin position="114"/>
        <end position="127"/>
    </location>
</feature>
<evidence type="ECO:0008006" key="4">
    <source>
        <dbReference type="Google" id="ProtNLM"/>
    </source>
</evidence>
<feature type="compositionally biased region" description="Basic and acidic residues" evidence="1">
    <location>
        <begin position="9"/>
        <end position="20"/>
    </location>
</feature>
<evidence type="ECO:0000313" key="2">
    <source>
        <dbReference type="EMBL" id="KAK4216189.1"/>
    </source>
</evidence>
<feature type="compositionally biased region" description="Polar residues" evidence="1">
    <location>
        <begin position="221"/>
        <end position="234"/>
    </location>
</feature>
<comment type="caution">
    <text evidence="2">The sequence shown here is derived from an EMBL/GenBank/DDBJ whole genome shotgun (WGS) entry which is preliminary data.</text>
</comment>
<feature type="region of interest" description="Disordered" evidence="1">
    <location>
        <begin position="1"/>
        <end position="364"/>
    </location>
</feature>
<reference evidence="2" key="2">
    <citation type="submission" date="2023-05" db="EMBL/GenBank/DDBJ databases">
        <authorList>
            <consortium name="Lawrence Berkeley National Laboratory"/>
            <person name="Steindorff A."/>
            <person name="Hensen N."/>
            <person name="Bonometti L."/>
            <person name="Westerberg I."/>
            <person name="Brannstrom I.O."/>
            <person name="Guillou S."/>
            <person name="Cros-Aarteil S."/>
            <person name="Calhoun S."/>
            <person name="Haridas S."/>
            <person name="Kuo A."/>
            <person name="Mondo S."/>
            <person name="Pangilinan J."/>
            <person name="Riley R."/>
            <person name="Labutti K."/>
            <person name="Andreopoulos B."/>
            <person name="Lipzen A."/>
            <person name="Chen C."/>
            <person name="Yanf M."/>
            <person name="Daum C."/>
            <person name="Ng V."/>
            <person name="Clum A."/>
            <person name="Ohm R."/>
            <person name="Martin F."/>
            <person name="Silar P."/>
            <person name="Natvig D."/>
            <person name="Lalanne C."/>
            <person name="Gautier V."/>
            <person name="Ament-Velasquez S.L."/>
            <person name="Kruys A."/>
            <person name="Hutchinson M.I."/>
            <person name="Powell A.J."/>
            <person name="Barry K."/>
            <person name="Miller A.N."/>
            <person name="Grigoriev I.V."/>
            <person name="Debuchy R."/>
            <person name="Gladieux P."/>
            <person name="Thoren M.H."/>
            <person name="Johannesson H."/>
        </authorList>
    </citation>
    <scope>NUCLEOTIDE SEQUENCE</scope>
    <source>
        <strain evidence="2">PSN293</strain>
    </source>
</reference>
<protein>
    <recommendedName>
        <fullName evidence="4">Serine/arginine repetitive matrix protein 1</fullName>
    </recommendedName>
</protein>
<feature type="compositionally biased region" description="Low complexity" evidence="1">
    <location>
        <begin position="69"/>
        <end position="85"/>
    </location>
</feature>
<accession>A0AAN7BA62</accession>
<feature type="compositionally biased region" description="Basic and acidic residues" evidence="1">
    <location>
        <begin position="39"/>
        <end position="51"/>
    </location>
</feature>
<organism evidence="2 3">
    <name type="scientific">Rhypophila decipiens</name>
    <dbReference type="NCBI Taxonomy" id="261697"/>
    <lineage>
        <taxon>Eukaryota</taxon>
        <taxon>Fungi</taxon>
        <taxon>Dikarya</taxon>
        <taxon>Ascomycota</taxon>
        <taxon>Pezizomycotina</taxon>
        <taxon>Sordariomycetes</taxon>
        <taxon>Sordariomycetidae</taxon>
        <taxon>Sordariales</taxon>
        <taxon>Naviculisporaceae</taxon>
        <taxon>Rhypophila</taxon>
    </lineage>
</organism>
<gene>
    <name evidence="2" type="ORF">QBC37DRAFT_280012</name>
</gene>
<evidence type="ECO:0000313" key="3">
    <source>
        <dbReference type="Proteomes" id="UP001301769"/>
    </source>
</evidence>
<feature type="compositionally biased region" description="Polar residues" evidence="1">
    <location>
        <begin position="173"/>
        <end position="183"/>
    </location>
</feature>
<name>A0AAN7BA62_9PEZI</name>
<dbReference type="AlphaFoldDB" id="A0AAN7BA62"/>
<proteinExistence type="predicted"/>
<evidence type="ECO:0000256" key="1">
    <source>
        <dbReference type="SAM" id="MobiDB-lite"/>
    </source>
</evidence>
<dbReference type="EMBL" id="MU858071">
    <property type="protein sequence ID" value="KAK4216189.1"/>
    <property type="molecule type" value="Genomic_DNA"/>
</dbReference>
<reference evidence="2" key="1">
    <citation type="journal article" date="2023" name="Mol. Phylogenet. Evol.">
        <title>Genome-scale phylogeny and comparative genomics of the fungal order Sordariales.</title>
        <authorList>
            <person name="Hensen N."/>
            <person name="Bonometti L."/>
            <person name="Westerberg I."/>
            <person name="Brannstrom I.O."/>
            <person name="Guillou S."/>
            <person name="Cros-Aarteil S."/>
            <person name="Calhoun S."/>
            <person name="Haridas S."/>
            <person name="Kuo A."/>
            <person name="Mondo S."/>
            <person name="Pangilinan J."/>
            <person name="Riley R."/>
            <person name="LaButti K."/>
            <person name="Andreopoulos B."/>
            <person name="Lipzen A."/>
            <person name="Chen C."/>
            <person name="Yan M."/>
            <person name="Daum C."/>
            <person name="Ng V."/>
            <person name="Clum A."/>
            <person name="Steindorff A."/>
            <person name="Ohm R.A."/>
            <person name="Martin F."/>
            <person name="Silar P."/>
            <person name="Natvig D.O."/>
            <person name="Lalanne C."/>
            <person name="Gautier V."/>
            <person name="Ament-Velasquez S.L."/>
            <person name="Kruys A."/>
            <person name="Hutchinson M.I."/>
            <person name="Powell A.J."/>
            <person name="Barry K."/>
            <person name="Miller A.N."/>
            <person name="Grigoriev I.V."/>
            <person name="Debuchy R."/>
            <person name="Gladieux P."/>
            <person name="Hiltunen Thoren M."/>
            <person name="Johannesson H."/>
        </authorList>
    </citation>
    <scope>NUCLEOTIDE SEQUENCE</scope>
    <source>
        <strain evidence="2">PSN293</strain>
    </source>
</reference>
<keyword evidence="3" id="KW-1185">Reference proteome</keyword>
<feature type="compositionally biased region" description="Pro residues" evidence="1">
    <location>
        <begin position="52"/>
        <end position="62"/>
    </location>
</feature>
<feature type="compositionally biased region" description="Low complexity" evidence="1">
    <location>
        <begin position="274"/>
        <end position="327"/>
    </location>
</feature>
<feature type="compositionally biased region" description="Basic residues" evidence="1">
    <location>
        <begin position="342"/>
        <end position="360"/>
    </location>
</feature>
<feature type="compositionally biased region" description="Gly residues" evidence="1">
    <location>
        <begin position="248"/>
        <end position="264"/>
    </location>
</feature>
<sequence length="465" mass="49704">MRPRSRSPFNRDRLRRDRSPFRRSPPAGPRGGSYRPRSRSIDRRNNREDRYPGPPFRRPSIPPRDSVNSSAINSRSASGPSSPRPGSHRARGGSRSRQQTPSRVATPTTGAATPAPPPQATQAPPEPALAHRGAEKQEASSPLEPSELRETPENTDSVKAPRQQIREPPKQPAATQDVASTPARSPPKGPAALRAPPTGPAAGRNFTSPLPQHAQPHRPAQTPTGPSRSDMTSPTIPPAGPRGYIPPRGGGGAFSSRGGRGGGSWNTMPPRHMPGPSVSPTIPSTGPTGIPTGPRAGNNSVSNNNSGGNTGPPTSSSSTSSPSLGTGKPFNPPTGPAAHAQSHPHSHSHNHHNHNNHHHNSIPPQRSLAQNLLSNMPPLLNSGKVDPELSHIALGVTKELEPHFRKLIEDEERQREDLKLKQEKLRKSLKVWDRLERESKAFELKSDLSEKSLQNLAGEGGGSAF</sequence>
<dbReference type="Proteomes" id="UP001301769">
    <property type="component" value="Unassembled WGS sequence"/>
</dbReference>